<evidence type="ECO:0000256" key="2">
    <source>
        <dbReference type="ARBA" id="ARBA00023315"/>
    </source>
</evidence>
<evidence type="ECO:0000259" key="3">
    <source>
        <dbReference type="PROSITE" id="PS51186"/>
    </source>
</evidence>
<dbReference type="CDD" id="cd04301">
    <property type="entry name" value="NAT_SF"/>
    <property type="match status" value="1"/>
</dbReference>
<dbReference type="AlphaFoldDB" id="A0A7Y5ZZW1"/>
<feature type="domain" description="N-acetyltransferase" evidence="3">
    <location>
        <begin position="6"/>
        <end position="181"/>
    </location>
</feature>
<gene>
    <name evidence="4" type="ORF">HP550_01995</name>
</gene>
<dbReference type="GO" id="GO:0016747">
    <property type="term" value="F:acyltransferase activity, transferring groups other than amino-acyl groups"/>
    <property type="evidence" value="ECO:0007669"/>
    <property type="project" value="InterPro"/>
</dbReference>
<organism evidence="4 5">
    <name type="scientific">Cellulomonas humilata</name>
    <dbReference type="NCBI Taxonomy" id="144055"/>
    <lineage>
        <taxon>Bacteria</taxon>
        <taxon>Bacillati</taxon>
        <taxon>Actinomycetota</taxon>
        <taxon>Actinomycetes</taxon>
        <taxon>Micrococcales</taxon>
        <taxon>Cellulomonadaceae</taxon>
        <taxon>Cellulomonas</taxon>
    </lineage>
</organism>
<dbReference type="InterPro" id="IPR000182">
    <property type="entry name" value="GNAT_dom"/>
</dbReference>
<dbReference type="RefSeq" id="WP_175345928.1">
    <property type="nucleotide sequence ID" value="NZ_JABMCI010000041.1"/>
</dbReference>
<name>A0A7Y5ZZW1_9CELL</name>
<dbReference type="InterPro" id="IPR016181">
    <property type="entry name" value="Acyl_CoA_acyltransferase"/>
</dbReference>
<sequence length="181" mass="19360">MTTLESTVRPAVPADLEQLAALAALTFPLACPPGSTAQDQQAFIATVLSVERFEEHLDDPARDVLVACGNGAGELLGYTMLVAGEPADDDVRAALHLRPTIELSKCYVHPDHHGAGIAHALMTASLEAARERGAQGMWLGVNQQNARAQAFYVRSGFAIVGTKHFTVGARVEDDYVLERPL</sequence>
<dbReference type="Pfam" id="PF00583">
    <property type="entry name" value="Acetyltransf_1"/>
    <property type="match status" value="1"/>
</dbReference>
<reference evidence="4 5" key="1">
    <citation type="submission" date="2020-05" db="EMBL/GenBank/DDBJ databases">
        <title>Genome Sequencing of Type Strains.</title>
        <authorList>
            <person name="Lemaire J.F."/>
            <person name="Inderbitzin P."/>
            <person name="Gregorio O.A."/>
            <person name="Collins S.B."/>
            <person name="Wespe N."/>
            <person name="Knight-Connoni V."/>
        </authorList>
    </citation>
    <scope>NUCLEOTIDE SEQUENCE [LARGE SCALE GENOMIC DNA]</scope>
    <source>
        <strain evidence="4 5">ATCC 25174</strain>
    </source>
</reference>
<keyword evidence="5" id="KW-1185">Reference proteome</keyword>
<dbReference type="PROSITE" id="PS51186">
    <property type="entry name" value="GNAT"/>
    <property type="match status" value="1"/>
</dbReference>
<evidence type="ECO:0000313" key="5">
    <source>
        <dbReference type="Proteomes" id="UP000565724"/>
    </source>
</evidence>
<protein>
    <submittedName>
        <fullName evidence="4">GNAT family N-acetyltransferase</fullName>
    </submittedName>
</protein>
<keyword evidence="2" id="KW-0012">Acyltransferase</keyword>
<evidence type="ECO:0000313" key="4">
    <source>
        <dbReference type="EMBL" id="NUU16022.1"/>
    </source>
</evidence>
<dbReference type="SUPFAM" id="SSF55729">
    <property type="entry name" value="Acyl-CoA N-acyltransferases (Nat)"/>
    <property type="match status" value="1"/>
</dbReference>
<dbReference type="Gene3D" id="3.40.630.30">
    <property type="match status" value="1"/>
</dbReference>
<dbReference type="PANTHER" id="PTHR43877">
    <property type="entry name" value="AMINOALKYLPHOSPHONATE N-ACETYLTRANSFERASE-RELATED-RELATED"/>
    <property type="match status" value="1"/>
</dbReference>
<dbReference type="EMBL" id="JABMCI010000041">
    <property type="protein sequence ID" value="NUU16022.1"/>
    <property type="molecule type" value="Genomic_DNA"/>
</dbReference>
<dbReference type="InterPro" id="IPR050832">
    <property type="entry name" value="Bact_Acetyltransf"/>
</dbReference>
<comment type="caution">
    <text evidence="4">The sequence shown here is derived from an EMBL/GenBank/DDBJ whole genome shotgun (WGS) entry which is preliminary data.</text>
</comment>
<evidence type="ECO:0000256" key="1">
    <source>
        <dbReference type="ARBA" id="ARBA00022679"/>
    </source>
</evidence>
<proteinExistence type="predicted"/>
<dbReference type="Proteomes" id="UP000565724">
    <property type="component" value="Unassembled WGS sequence"/>
</dbReference>
<accession>A0A7Y5ZZW1</accession>
<keyword evidence="1 4" id="KW-0808">Transferase</keyword>